<evidence type="ECO:0000259" key="12">
    <source>
        <dbReference type="Pfam" id="PF13614"/>
    </source>
</evidence>
<keyword evidence="3 13" id="KW-0808">Transferase</keyword>
<evidence type="ECO:0000256" key="6">
    <source>
        <dbReference type="ARBA" id="ARBA00022840"/>
    </source>
</evidence>
<feature type="coiled-coil region" evidence="9">
    <location>
        <begin position="336"/>
        <end position="367"/>
    </location>
</feature>
<dbReference type="InterPro" id="IPR027417">
    <property type="entry name" value="P-loop_NTPase"/>
</dbReference>
<feature type="domain" description="AAA" evidence="12">
    <location>
        <begin position="581"/>
        <end position="721"/>
    </location>
</feature>
<dbReference type="Gene3D" id="3.40.50.300">
    <property type="entry name" value="P-loop containing nucleotide triphosphate hydrolases"/>
    <property type="match status" value="1"/>
</dbReference>
<dbReference type="InterPro" id="IPR050445">
    <property type="entry name" value="Bact_polysacc_biosynth/exp"/>
</dbReference>
<dbReference type="EMBL" id="CP036272">
    <property type="protein sequence ID" value="QDT60233.1"/>
    <property type="molecule type" value="Genomic_DNA"/>
</dbReference>
<dbReference type="GO" id="GO:0005886">
    <property type="term" value="C:plasma membrane"/>
    <property type="evidence" value="ECO:0007669"/>
    <property type="project" value="TreeGrafter"/>
</dbReference>
<evidence type="ECO:0000256" key="4">
    <source>
        <dbReference type="ARBA" id="ARBA00022741"/>
    </source>
</evidence>
<dbReference type="AlphaFoldDB" id="A0A517SVX2"/>
<dbReference type="RefSeq" id="WP_145272601.1">
    <property type="nucleotide sequence ID" value="NZ_CP036272.1"/>
</dbReference>
<evidence type="ECO:0000313" key="13">
    <source>
        <dbReference type="EMBL" id="QDT60233.1"/>
    </source>
</evidence>
<evidence type="ECO:0000256" key="10">
    <source>
        <dbReference type="SAM" id="MobiDB-lite"/>
    </source>
</evidence>
<dbReference type="CDD" id="cd05387">
    <property type="entry name" value="BY-kinase"/>
    <property type="match status" value="1"/>
</dbReference>
<dbReference type="GO" id="GO:0004715">
    <property type="term" value="F:non-membrane spanning protein tyrosine kinase activity"/>
    <property type="evidence" value="ECO:0007669"/>
    <property type="project" value="UniProtKB-EC"/>
</dbReference>
<keyword evidence="14" id="KW-1185">Reference proteome</keyword>
<accession>A0A517SVX2</accession>
<evidence type="ECO:0000256" key="8">
    <source>
        <dbReference type="ARBA" id="ARBA00051245"/>
    </source>
</evidence>
<dbReference type="EC" id="2.7.10.2" evidence="2"/>
<dbReference type="InterPro" id="IPR025669">
    <property type="entry name" value="AAA_dom"/>
</dbReference>
<dbReference type="InterPro" id="IPR005702">
    <property type="entry name" value="Wzc-like_C"/>
</dbReference>
<comment type="catalytic activity">
    <reaction evidence="8">
        <text>L-tyrosyl-[protein] + ATP = O-phospho-L-tyrosyl-[protein] + ADP + H(+)</text>
        <dbReference type="Rhea" id="RHEA:10596"/>
        <dbReference type="Rhea" id="RHEA-COMP:10136"/>
        <dbReference type="Rhea" id="RHEA-COMP:20101"/>
        <dbReference type="ChEBI" id="CHEBI:15378"/>
        <dbReference type="ChEBI" id="CHEBI:30616"/>
        <dbReference type="ChEBI" id="CHEBI:46858"/>
        <dbReference type="ChEBI" id="CHEBI:61978"/>
        <dbReference type="ChEBI" id="CHEBI:456216"/>
        <dbReference type="EC" id="2.7.10.2"/>
    </reaction>
</comment>
<evidence type="ECO:0000256" key="5">
    <source>
        <dbReference type="ARBA" id="ARBA00022777"/>
    </source>
</evidence>
<keyword evidence="9" id="KW-0175">Coiled coil</keyword>
<protein>
    <recommendedName>
        <fullName evidence="2">non-specific protein-tyrosine kinase</fullName>
        <ecNumber evidence="2">2.7.10.2</ecNumber>
    </recommendedName>
</protein>
<dbReference type="Pfam" id="PF13614">
    <property type="entry name" value="AAA_31"/>
    <property type="match status" value="1"/>
</dbReference>
<keyword evidence="7" id="KW-0829">Tyrosine-protein kinase</keyword>
<feature type="transmembrane region" description="Helical" evidence="11">
    <location>
        <begin position="35"/>
        <end position="54"/>
    </location>
</feature>
<comment type="similarity">
    <text evidence="1">Belongs to the CpsD/CapB family.</text>
</comment>
<evidence type="ECO:0000256" key="1">
    <source>
        <dbReference type="ARBA" id="ARBA00007316"/>
    </source>
</evidence>
<reference evidence="13 14" key="1">
    <citation type="submission" date="2019-02" db="EMBL/GenBank/DDBJ databases">
        <title>Deep-cultivation of Planctomycetes and their phenomic and genomic characterization uncovers novel biology.</title>
        <authorList>
            <person name="Wiegand S."/>
            <person name="Jogler M."/>
            <person name="Boedeker C."/>
            <person name="Pinto D."/>
            <person name="Vollmers J."/>
            <person name="Rivas-Marin E."/>
            <person name="Kohn T."/>
            <person name="Peeters S.H."/>
            <person name="Heuer A."/>
            <person name="Rast P."/>
            <person name="Oberbeckmann S."/>
            <person name="Bunk B."/>
            <person name="Jeske O."/>
            <person name="Meyerdierks A."/>
            <person name="Storesund J.E."/>
            <person name="Kallscheuer N."/>
            <person name="Luecker S."/>
            <person name="Lage O.M."/>
            <person name="Pohl T."/>
            <person name="Merkel B.J."/>
            <person name="Hornburger P."/>
            <person name="Mueller R.-W."/>
            <person name="Bruemmer F."/>
            <person name="Labrenz M."/>
            <person name="Spormann A.M."/>
            <person name="Op den Camp H."/>
            <person name="Overmann J."/>
            <person name="Amann R."/>
            <person name="Jetten M.S.M."/>
            <person name="Mascher T."/>
            <person name="Medema M.H."/>
            <person name="Devos D.P."/>
            <person name="Kaster A.-K."/>
            <person name="Ovreas L."/>
            <person name="Rohde M."/>
            <person name="Galperin M.Y."/>
            <person name="Jogler C."/>
        </authorList>
    </citation>
    <scope>NUCLEOTIDE SEQUENCE [LARGE SCALE GENOMIC DNA]</scope>
    <source>
        <strain evidence="13 14">SV_7m_r</strain>
    </source>
</reference>
<dbReference type="PANTHER" id="PTHR32309:SF13">
    <property type="entry name" value="FERRIC ENTEROBACTIN TRANSPORT PROTEIN FEPE"/>
    <property type="match status" value="1"/>
</dbReference>
<dbReference type="SUPFAM" id="SSF52540">
    <property type="entry name" value="P-loop containing nucleoside triphosphate hydrolases"/>
    <property type="match status" value="1"/>
</dbReference>
<dbReference type="NCBIfam" id="TIGR01007">
    <property type="entry name" value="eps_fam"/>
    <property type="match status" value="1"/>
</dbReference>
<dbReference type="PANTHER" id="PTHR32309">
    <property type="entry name" value="TYROSINE-PROTEIN KINASE"/>
    <property type="match status" value="1"/>
</dbReference>
<organism evidence="13 14">
    <name type="scientific">Stieleria bergensis</name>
    <dbReference type="NCBI Taxonomy" id="2528025"/>
    <lineage>
        <taxon>Bacteria</taxon>
        <taxon>Pseudomonadati</taxon>
        <taxon>Planctomycetota</taxon>
        <taxon>Planctomycetia</taxon>
        <taxon>Pirellulales</taxon>
        <taxon>Pirellulaceae</taxon>
        <taxon>Stieleria</taxon>
    </lineage>
</organism>
<dbReference type="OrthoDB" id="9794577at2"/>
<feature type="region of interest" description="Disordered" evidence="10">
    <location>
        <begin position="1"/>
        <end position="21"/>
    </location>
</feature>
<gene>
    <name evidence="13" type="primary">ptk</name>
    <name evidence="13" type="ORF">SV7mr_27530</name>
</gene>
<keyword evidence="4" id="KW-0547">Nucleotide-binding</keyword>
<evidence type="ECO:0000256" key="7">
    <source>
        <dbReference type="ARBA" id="ARBA00023137"/>
    </source>
</evidence>
<keyword evidence="5 13" id="KW-0418">Kinase</keyword>
<dbReference type="GO" id="GO:0005524">
    <property type="term" value="F:ATP binding"/>
    <property type="evidence" value="ECO:0007669"/>
    <property type="project" value="UniProtKB-KW"/>
</dbReference>
<evidence type="ECO:0000256" key="2">
    <source>
        <dbReference type="ARBA" id="ARBA00011903"/>
    </source>
</evidence>
<keyword evidence="11" id="KW-0812">Transmembrane</keyword>
<evidence type="ECO:0000256" key="9">
    <source>
        <dbReference type="SAM" id="Coils"/>
    </source>
</evidence>
<proteinExistence type="inferred from homology"/>
<evidence type="ECO:0000256" key="3">
    <source>
        <dbReference type="ARBA" id="ARBA00022679"/>
    </source>
</evidence>
<keyword evidence="6" id="KW-0067">ATP-binding</keyword>
<keyword evidence="11" id="KW-1133">Transmembrane helix</keyword>
<evidence type="ECO:0000313" key="14">
    <source>
        <dbReference type="Proteomes" id="UP000315003"/>
    </source>
</evidence>
<name>A0A517SVX2_9BACT</name>
<evidence type="ECO:0000256" key="11">
    <source>
        <dbReference type="SAM" id="Phobius"/>
    </source>
</evidence>
<sequence length="823" mass="90608">MITDQRNPGVPPRGHQQASSHALPQLDVMGALWRYRWAVVIPTVVFGLIGFLVYHGTSETYRSSTKLMVESNRPPVLDAMTGEVLGGVPDIEVLEAQVYSDRVALMAYEHIKMKPFRVNYGSSSAVFAKAIRGQLSLEPEVTDVKSAQSLVTWMHFDSPNQDLSEAAVQAFSQALQEYFNARHQSTQTKVSNLLHDAITKLSPRLVLKEKEYSEFKTQNMGELSWDSDGHTINPYSRQRDALIGQRAALEMELRREKTILAQIERVAEDSRDPMTALNVMGQLLGVNINALNNEQRFDPLEGDSMLAEIDLEKKLLPLIITRNQLETQFGDGHPSVKAMDQELKTTREELARLVKEQADRITKLREQHYQQSGSPSQRATDTVNAVIFSNQAKVMMLQNHLKQLDDQIDLAKSKAIDLAKLERQDEEHRSELDRYRKWLTDFDDNLSRVQISEEESVTQVAELQAPTAAYVVAPNLIKLLGLGILVGLVIGSGSALLLEKNANTFRAPEDIPNVLGLHVLAHVPFFRGKRRKNNKDEVDPYSDFSIDIAVVHQPASAASEAIRSLRTSVFFETNQARRGTVIQVTSPLPGDGKSTIASNLACSMAQSGKRVLAIDADLRRPQLTDNFQLSGKPGLTSVLDGQCDPLDAAYPTALPKLSIMPCGGIPGNPAEALSLPVMNELLQYLRDHFDYILLDTPPLLVVTDPSICASMADAVILALKIRRKCKPNAREAVNILNSVGANVLGVTVNNSEESASSDGYRAYGYYRYGRYAGGYERRGGVKGPSVAVSSRSSSSLLVSRAVGDSSTIDGMTSNGDGVGESRN</sequence>
<keyword evidence="11" id="KW-0472">Membrane</keyword>
<dbReference type="Proteomes" id="UP000315003">
    <property type="component" value="Chromosome"/>
</dbReference>